<evidence type="ECO:0000313" key="1">
    <source>
        <dbReference type="EMBL" id="GAF97835.1"/>
    </source>
</evidence>
<feature type="non-terminal residue" evidence="1">
    <location>
        <position position="97"/>
    </location>
</feature>
<comment type="caution">
    <text evidence="1">The sequence shown here is derived from an EMBL/GenBank/DDBJ whole genome shotgun (WGS) entry which is preliminary data.</text>
</comment>
<accession>X0VB37</accession>
<reference evidence="1" key="1">
    <citation type="journal article" date="2014" name="Front. Microbiol.">
        <title>High frequency of phylogenetically diverse reductive dehalogenase-homologous genes in deep subseafloor sedimentary metagenomes.</title>
        <authorList>
            <person name="Kawai M."/>
            <person name="Futagami T."/>
            <person name="Toyoda A."/>
            <person name="Takaki Y."/>
            <person name="Nishi S."/>
            <person name="Hori S."/>
            <person name="Arai W."/>
            <person name="Tsubouchi T."/>
            <person name="Morono Y."/>
            <person name="Uchiyama I."/>
            <person name="Ito T."/>
            <person name="Fujiyama A."/>
            <person name="Inagaki F."/>
            <person name="Takami H."/>
        </authorList>
    </citation>
    <scope>NUCLEOTIDE SEQUENCE</scope>
    <source>
        <strain evidence="1">Expedition CK06-06</strain>
    </source>
</reference>
<sequence>MAHTYEFAAGTYRMAWGGAPLGQTEEGVRFDLAYEGEPVRGDNLADTVQDVIYRGGNVFAEFTLIEYKKANAAKVFYPWNTVFGTVGIIGRMAQLGP</sequence>
<organism evidence="1">
    <name type="scientific">marine sediment metagenome</name>
    <dbReference type="NCBI Taxonomy" id="412755"/>
    <lineage>
        <taxon>unclassified sequences</taxon>
        <taxon>metagenomes</taxon>
        <taxon>ecological metagenomes</taxon>
    </lineage>
</organism>
<protein>
    <submittedName>
        <fullName evidence="1">Uncharacterized protein</fullName>
    </submittedName>
</protein>
<proteinExistence type="predicted"/>
<dbReference type="AlphaFoldDB" id="X0VB37"/>
<dbReference type="EMBL" id="BARS01010839">
    <property type="protein sequence ID" value="GAF97835.1"/>
    <property type="molecule type" value="Genomic_DNA"/>
</dbReference>
<gene>
    <name evidence="1" type="ORF">S01H1_19938</name>
</gene>
<name>X0VB37_9ZZZZ</name>